<evidence type="ECO:0000256" key="2">
    <source>
        <dbReference type="SAM" id="Phobius"/>
    </source>
</evidence>
<dbReference type="Pfam" id="PF00226">
    <property type="entry name" value="DnaJ"/>
    <property type="match status" value="1"/>
</dbReference>
<reference evidence="4 5" key="1">
    <citation type="journal article" date="2016" name="Nat. Commun.">
        <title>Extremotolerant tardigrade genome and improved radiotolerance of human cultured cells by tardigrade-unique protein.</title>
        <authorList>
            <person name="Hashimoto T."/>
            <person name="Horikawa D.D."/>
            <person name="Saito Y."/>
            <person name="Kuwahara H."/>
            <person name="Kozuka-Hata H."/>
            <person name="Shin-I T."/>
            <person name="Minakuchi Y."/>
            <person name="Ohishi K."/>
            <person name="Motoyama A."/>
            <person name="Aizu T."/>
            <person name="Enomoto A."/>
            <person name="Kondo K."/>
            <person name="Tanaka S."/>
            <person name="Hara Y."/>
            <person name="Koshikawa S."/>
            <person name="Sagara H."/>
            <person name="Miura T."/>
            <person name="Yokobori S."/>
            <person name="Miyagawa K."/>
            <person name="Suzuki Y."/>
            <person name="Kubo T."/>
            <person name="Oyama M."/>
            <person name="Kohara Y."/>
            <person name="Fujiyama A."/>
            <person name="Arakawa K."/>
            <person name="Katayama T."/>
            <person name="Toyoda A."/>
            <person name="Kunieda T."/>
        </authorList>
    </citation>
    <scope>NUCLEOTIDE SEQUENCE [LARGE SCALE GENOMIC DNA]</scope>
    <source>
        <strain evidence="4 5">YOKOZUNA-1</strain>
    </source>
</reference>
<dbReference type="CDD" id="cd06257">
    <property type="entry name" value="DnaJ"/>
    <property type="match status" value="1"/>
</dbReference>
<dbReference type="PANTHER" id="PTHR44873">
    <property type="entry name" value="DNAJ HOMOLOG SUBFAMILY C MEMBER 30, MITOCHONDRIAL"/>
    <property type="match status" value="1"/>
</dbReference>
<keyword evidence="5" id="KW-1185">Reference proteome</keyword>
<feature type="region of interest" description="Disordered" evidence="1">
    <location>
        <begin position="302"/>
        <end position="328"/>
    </location>
</feature>
<evidence type="ECO:0000256" key="1">
    <source>
        <dbReference type="SAM" id="MobiDB-lite"/>
    </source>
</evidence>
<name>A0A1D1VHH6_RAMVA</name>
<gene>
    <name evidence="4" type="primary">RvY_11867-1</name>
    <name evidence="4" type="synonym">RvY_11867.1</name>
    <name evidence="4" type="ORF">RvY_11867</name>
</gene>
<proteinExistence type="predicted"/>
<evidence type="ECO:0000259" key="3">
    <source>
        <dbReference type="PROSITE" id="PS50076"/>
    </source>
</evidence>
<evidence type="ECO:0000313" key="4">
    <source>
        <dbReference type="EMBL" id="GAV01105.1"/>
    </source>
</evidence>
<feature type="compositionally biased region" description="Polar residues" evidence="1">
    <location>
        <begin position="142"/>
        <end position="155"/>
    </location>
</feature>
<dbReference type="SMART" id="SM00271">
    <property type="entry name" value="DnaJ"/>
    <property type="match status" value="1"/>
</dbReference>
<evidence type="ECO:0000313" key="5">
    <source>
        <dbReference type="Proteomes" id="UP000186922"/>
    </source>
</evidence>
<feature type="region of interest" description="Disordered" evidence="1">
    <location>
        <begin position="142"/>
        <end position="163"/>
    </location>
</feature>
<dbReference type="InterPro" id="IPR053025">
    <property type="entry name" value="Mito_ATP_Synthase-Asso"/>
</dbReference>
<dbReference type="OrthoDB" id="376357at2759"/>
<dbReference type="AlphaFoldDB" id="A0A1D1VHH6"/>
<dbReference type="InterPro" id="IPR036869">
    <property type="entry name" value="J_dom_sf"/>
</dbReference>
<dbReference type="SUPFAM" id="SSF46565">
    <property type="entry name" value="Chaperone J-domain"/>
    <property type="match status" value="1"/>
</dbReference>
<keyword evidence="2" id="KW-1133">Transmembrane helix</keyword>
<feature type="transmembrane region" description="Helical" evidence="2">
    <location>
        <begin position="237"/>
        <end position="254"/>
    </location>
</feature>
<comment type="caution">
    <text evidence="4">The sequence shown here is derived from an EMBL/GenBank/DDBJ whole genome shotgun (WGS) entry which is preliminary data.</text>
</comment>
<dbReference type="Gene3D" id="1.10.287.110">
    <property type="entry name" value="DnaJ domain"/>
    <property type="match status" value="1"/>
</dbReference>
<keyword evidence="2" id="KW-0812">Transmembrane</keyword>
<protein>
    <recommendedName>
        <fullName evidence="3">J domain-containing protein</fullName>
    </recommendedName>
</protein>
<dbReference type="EMBL" id="BDGG01000007">
    <property type="protein sequence ID" value="GAV01105.1"/>
    <property type="molecule type" value="Genomic_DNA"/>
</dbReference>
<keyword evidence="2" id="KW-0472">Membrane</keyword>
<dbReference type="PANTHER" id="PTHR44873:SF1">
    <property type="entry name" value="DNAJ HOMOLOG SUBFAMILY C MEMBER 30, MITOCHONDRIAL"/>
    <property type="match status" value="1"/>
</dbReference>
<sequence length="328" mass="38278">MTMPVSRYYSRSLAEGRSFSVYSSEKSEKSATSPLCRQASFASSSRLLSPQLSHWNVLSCRWISRTGKNTTHYDTLGVQSTASAKDIKSAYYEQSKKWHPDLNPSVEASTKFREVSEAYETLGSERSRKTYDEKLDATSYSRSGYARPTSTTYRDTNMPGYDPNASVFNRRTAHRRAPQSGRDQYWDYDEYYRQHYSYLRERQYREAQWRQHQEEFRSQQMARGMHQMSRRGENTKLFIFFCMIATMLMFLDLVDTEPNPYAMEAISEKRRKAREEYVLRERMRQSVNQSLDDIYGATSFTGHNVSNNPYRPNAVTRVVTSEPPPTTS</sequence>
<organism evidence="4 5">
    <name type="scientific">Ramazzottius varieornatus</name>
    <name type="common">Water bear</name>
    <name type="synonym">Tardigrade</name>
    <dbReference type="NCBI Taxonomy" id="947166"/>
    <lineage>
        <taxon>Eukaryota</taxon>
        <taxon>Metazoa</taxon>
        <taxon>Ecdysozoa</taxon>
        <taxon>Tardigrada</taxon>
        <taxon>Eutardigrada</taxon>
        <taxon>Parachela</taxon>
        <taxon>Hypsibioidea</taxon>
        <taxon>Ramazzottiidae</taxon>
        <taxon>Ramazzottius</taxon>
    </lineage>
</organism>
<dbReference type="PROSITE" id="PS50076">
    <property type="entry name" value="DNAJ_2"/>
    <property type="match status" value="1"/>
</dbReference>
<dbReference type="InterPro" id="IPR001623">
    <property type="entry name" value="DnaJ_domain"/>
</dbReference>
<dbReference type="PRINTS" id="PR00625">
    <property type="entry name" value="JDOMAIN"/>
</dbReference>
<dbReference type="Proteomes" id="UP000186922">
    <property type="component" value="Unassembled WGS sequence"/>
</dbReference>
<accession>A0A1D1VHH6</accession>
<feature type="domain" description="J" evidence="3">
    <location>
        <begin position="71"/>
        <end position="135"/>
    </location>
</feature>
<dbReference type="STRING" id="947166.A0A1D1VHH6"/>